<dbReference type="SUPFAM" id="SSF52151">
    <property type="entry name" value="FabD/lysophospholipase-like"/>
    <property type="match status" value="1"/>
</dbReference>
<dbReference type="Gene3D" id="3.40.366.10">
    <property type="entry name" value="Malonyl-Coenzyme A Acyl Carrier Protein, domain 2"/>
    <property type="match status" value="1"/>
</dbReference>
<accession>A0A0V1CM60</accession>
<dbReference type="AlphaFoldDB" id="A0A0V1CM60"/>
<dbReference type="InterPro" id="IPR014043">
    <property type="entry name" value="Acyl_transferase_dom"/>
</dbReference>
<organism evidence="2 3">
    <name type="scientific">Trichinella britovi</name>
    <name type="common">Parasitic roundworm</name>
    <dbReference type="NCBI Taxonomy" id="45882"/>
    <lineage>
        <taxon>Eukaryota</taxon>
        <taxon>Metazoa</taxon>
        <taxon>Ecdysozoa</taxon>
        <taxon>Nematoda</taxon>
        <taxon>Enoplea</taxon>
        <taxon>Dorylaimia</taxon>
        <taxon>Trichinellida</taxon>
        <taxon>Trichinellidae</taxon>
        <taxon>Trichinella</taxon>
    </lineage>
</organism>
<dbReference type="InterPro" id="IPR052760">
    <property type="entry name" value="Mitochondrial_malonyltrans"/>
</dbReference>
<proteinExistence type="predicted"/>
<dbReference type="Gene3D" id="3.30.70.250">
    <property type="entry name" value="Malonyl-CoA ACP transacylase, ACP-binding"/>
    <property type="match status" value="1"/>
</dbReference>
<dbReference type="STRING" id="45882.A0A0V1CM60"/>
<evidence type="ECO:0000313" key="2">
    <source>
        <dbReference type="EMBL" id="KRY49827.1"/>
    </source>
</evidence>
<comment type="caution">
    <text evidence="2">The sequence shown here is derived from an EMBL/GenBank/DDBJ whole genome shotgun (WGS) entry which is preliminary data.</text>
</comment>
<dbReference type="InterPro" id="IPR001227">
    <property type="entry name" value="Ac_transferase_dom_sf"/>
</dbReference>
<dbReference type="SMART" id="SM00827">
    <property type="entry name" value="PKS_AT"/>
    <property type="match status" value="1"/>
</dbReference>
<dbReference type="InterPro" id="IPR016035">
    <property type="entry name" value="Acyl_Trfase/lysoPLipase"/>
</dbReference>
<evidence type="ECO:0000313" key="3">
    <source>
        <dbReference type="Proteomes" id="UP000054653"/>
    </source>
</evidence>
<dbReference type="PANTHER" id="PTHR47170:SF2">
    <property type="entry name" value="MALONYL-COA:ACP TRANSACYLASE (MAT) DOMAIN-CONTAINING PROTEIN"/>
    <property type="match status" value="1"/>
</dbReference>
<feature type="non-terminal residue" evidence="2">
    <location>
        <position position="582"/>
    </location>
</feature>
<name>A0A0V1CM60_TRIBR</name>
<feature type="domain" description="Malonyl-CoA:ACP transacylase (MAT)" evidence="1">
    <location>
        <begin position="120"/>
        <end position="425"/>
    </location>
</feature>
<dbReference type="OrthoDB" id="541883at2759"/>
<dbReference type="EMBL" id="JYDI01000165">
    <property type="protein sequence ID" value="KRY49827.1"/>
    <property type="molecule type" value="Genomic_DNA"/>
</dbReference>
<dbReference type="GO" id="GO:0016740">
    <property type="term" value="F:transferase activity"/>
    <property type="evidence" value="ECO:0007669"/>
    <property type="project" value="InterPro"/>
</dbReference>
<keyword evidence="3" id="KW-1185">Reference proteome</keyword>
<gene>
    <name evidence="2" type="primary">Mcat</name>
    <name evidence="2" type="ORF">T03_17334</name>
</gene>
<dbReference type="Pfam" id="PF00698">
    <property type="entry name" value="Acyl_transf_1"/>
    <property type="match status" value="1"/>
</dbReference>
<dbReference type="PANTHER" id="PTHR47170">
    <property type="entry name" value="MALONYL-COA ACP TRANSACYLASE, ACP-BINDING"/>
    <property type="match status" value="1"/>
</dbReference>
<reference evidence="2 3" key="1">
    <citation type="submission" date="2015-01" db="EMBL/GenBank/DDBJ databases">
        <title>Evolution of Trichinella species and genotypes.</title>
        <authorList>
            <person name="Korhonen P.K."/>
            <person name="Edoardo P."/>
            <person name="Giuseppe L.R."/>
            <person name="Gasser R.B."/>
        </authorList>
    </citation>
    <scope>NUCLEOTIDE SEQUENCE [LARGE SCALE GENOMIC DNA]</scope>
    <source>
        <strain evidence="2">ISS120</strain>
    </source>
</reference>
<dbReference type="OMA" id="WIHACNI"/>
<sequence>MPVLIIHIEFHSSIFMVVLMYANSMSEKYRLLKLMNSLNTISWCSLRSSAAKKSSRYKQKQKFSHYWKDKNESWIHACHVSKLLSSSFIDKTPNDDSFCHEETNSDSLNFYEYETPSIFLFPGQNSEFVGMGRQVAEIVEVKEMFDVAEQVLGYNLLQLCLEGPVSKLRQTAFAQPAIFITSLAAAVESCVAAAGYSIGEYAALVFSGALDFESGSHIFFTFDQNKIHANATGLQRRLLWFDDCLFETKFQIGFSTPSSFKQGFENPICQVASSLYGQCKGLKFLEESSAEFNFKVRHLPVSGAFHTPLMEPVNGALRKAISMVQFRDPTIKVYSNVTGQPYKSADEIAQNLADQISKEAKWEQIMHAIYDRPKSVTKFPKTYEVGPGNQLGKILRRINKKAAAEYVNVGMELFSGAFHQLLEENDPKYPGYPSKWVNCASNLAFLHEHSEDCIFLPIHPTQPNKMCCYLEAIPVWQFLEFSSQSAFSMVFHQYSLKNTFLKKHRLFFASLLSTHTFQISILLSDMILVRFAVAVLFSPTAKSNDVQTGVGPTAIICKRRMIKDRSSCWNICKLLTFAKDNS</sequence>
<protein>
    <submittedName>
        <fullName evidence="2">Malonyl-CoA-acyl carrier protein transacylase, mitochondrial</fullName>
    </submittedName>
</protein>
<evidence type="ECO:0000259" key="1">
    <source>
        <dbReference type="SMART" id="SM00827"/>
    </source>
</evidence>
<dbReference type="Proteomes" id="UP000054653">
    <property type="component" value="Unassembled WGS sequence"/>
</dbReference>